<dbReference type="Proteomes" id="UP000647133">
    <property type="component" value="Unassembled WGS sequence"/>
</dbReference>
<keyword evidence="2" id="KW-1185">Reference proteome</keyword>
<reference evidence="1 2" key="1">
    <citation type="submission" date="2020-09" db="EMBL/GenBank/DDBJ databases">
        <title>Echinicola sp. CAU 1574 isolated from sand of Sido Beach.</title>
        <authorList>
            <person name="Kim W."/>
        </authorList>
    </citation>
    <scope>NUCLEOTIDE SEQUENCE [LARGE SCALE GENOMIC DNA]</scope>
    <source>
        <strain evidence="1 2">CAU 1574</strain>
    </source>
</reference>
<dbReference type="InterPro" id="IPR046495">
    <property type="entry name" value="DUF6588"/>
</dbReference>
<sequence>MKKILSFCLVGLLLSGTKVFGQGDIDIEKILQAGVSDLNTYMGYYVEPAAKGFIYSMGTGWAHTAKPHSTLGFDLKFSVSGARVPARYENFTFDPSEYENIRVKGSNGTTSLPTLYGDPDANGTLEIYEGETLIAEVDIPPGLDIPVKYVPAPTIQGAIGLPAGFEFIGRFIPKVSVEDAEISQWGLGVKHDIKQHIPGIKILPFDLSVLAAYNSLNAKYFIEEDMGQFGEMSLDTWTFQALVSKKLSILTVYGTAGYNTGSSTYNMLGTYSIEGTSESITDPVNLEYDAKGAMATLGARFKFGPVFLNADYTFQEFNTVSLGLGVSIR</sequence>
<dbReference type="Pfam" id="PF20230">
    <property type="entry name" value="DUF6588"/>
    <property type="match status" value="1"/>
</dbReference>
<gene>
    <name evidence="1" type="ORF">IFO69_04740</name>
</gene>
<dbReference type="EMBL" id="JACYTQ010000001">
    <property type="protein sequence ID" value="MBD8488047.1"/>
    <property type="molecule type" value="Genomic_DNA"/>
</dbReference>
<evidence type="ECO:0000313" key="1">
    <source>
        <dbReference type="EMBL" id="MBD8488047.1"/>
    </source>
</evidence>
<comment type="caution">
    <text evidence="1">The sequence shown here is derived from an EMBL/GenBank/DDBJ whole genome shotgun (WGS) entry which is preliminary data.</text>
</comment>
<dbReference type="RefSeq" id="WP_192008802.1">
    <property type="nucleotide sequence ID" value="NZ_JACYTQ010000001.1"/>
</dbReference>
<name>A0ABR9AH09_9BACT</name>
<proteinExistence type="predicted"/>
<evidence type="ECO:0000313" key="2">
    <source>
        <dbReference type="Proteomes" id="UP000647133"/>
    </source>
</evidence>
<protein>
    <recommendedName>
        <fullName evidence="3">Transporter</fullName>
    </recommendedName>
</protein>
<organism evidence="1 2">
    <name type="scientific">Echinicola arenosa</name>
    <dbReference type="NCBI Taxonomy" id="2774144"/>
    <lineage>
        <taxon>Bacteria</taxon>
        <taxon>Pseudomonadati</taxon>
        <taxon>Bacteroidota</taxon>
        <taxon>Cytophagia</taxon>
        <taxon>Cytophagales</taxon>
        <taxon>Cyclobacteriaceae</taxon>
        <taxon>Echinicola</taxon>
    </lineage>
</organism>
<evidence type="ECO:0008006" key="3">
    <source>
        <dbReference type="Google" id="ProtNLM"/>
    </source>
</evidence>
<accession>A0ABR9AH09</accession>